<comment type="caution">
    <text evidence="4">The sequence shown here is derived from an EMBL/GenBank/DDBJ whole genome shotgun (WGS) entry which is preliminary data.</text>
</comment>
<dbReference type="Proteomes" id="UP001595556">
    <property type="component" value="Unassembled WGS sequence"/>
</dbReference>
<dbReference type="Pfam" id="PF12974">
    <property type="entry name" value="Phosphonate-bd"/>
    <property type="match status" value="1"/>
</dbReference>
<evidence type="ECO:0000313" key="5">
    <source>
        <dbReference type="Proteomes" id="UP001595556"/>
    </source>
</evidence>
<evidence type="ECO:0000256" key="3">
    <source>
        <dbReference type="SAM" id="SignalP"/>
    </source>
</evidence>
<evidence type="ECO:0000256" key="1">
    <source>
        <dbReference type="ARBA" id="ARBA00007162"/>
    </source>
</evidence>
<evidence type="ECO:0000313" key="4">
    <source>
        <dbReference type="EMBL" id="MFC3147684.1"/>
    </source>
</evidence>
<gene>
    <name evidence="4" type="primary">phnD</name>
    <name evidence="4" type="ORF">ACFOEN_08520</name>
</gene>
<reference evidence="5" key="1">
    <citation type="journal article" date="2019" name="Int. J. Syst. Evol. Microbiol.">
        <title>The Global Catalogue of Microorganisms (GCM) 10K type strain sequencing project: providing services to taxonomists for standard genome sequencing and annotation.</title>
        <authorList>
            <consortium name="The Broad Institute Genomics Platform"/>
            <consortium name="The Broad Institute Genome Sequencing Center for Infectious Disease"/>
            <person name="Wu L."/>
            <person name="Ma J."/>
        </authorList>
    </citation>
    <scope>NUCLEOTIDE SEQUENCE [LARGE SCALE GENOMIC DNA]</scope>
    <source>
        <strain evidence="5">KCTC 52168</strain>
    </source>
</reference>
<name>A0ABV7H5B5_9BURK</name>
<keyword evidence="5" id="KW-1185">Reference proteome</keyword>
<accession>A0ABV7H5B5</accession>
<dbReference type="PANTHER" id="PTHR35841:SF1">
    <property type="entry name" value="PHOSPHONATES-BINDING PERIPLASMIC PROTEIN"/>
    <property type="match status" value="1"/>
</dbReference>
<feature type="signal peptide" evidence="3">
    <location>
        <begin position="1"/>
        <end position="26"/>
    </location>
</feature>
<evidence type="ECO:0000256" key="2">
    <source>
        <dbReference type="ARBA" id="ARBA00022729"/>
    </source>
</evidence>
<organism evidence="4 5">
    <name type="scientific">Piscinibacterium candidicorallinum</name>
    <dbReference type="NCBI Taxonomy" id="1793872"/>
    <lineage>
        <taxon>Bacteria</taxon>
        <taxon>Pseudomonadati</taxon>
        <taxon>Pseudomonadota</taxon>
        <taxon>Betaproteobacteria</taxon>
        <taxon>Burkholderiales</taxon>
        <taxon>Piscinibacterium</taxon>
    </lineage>
</organism>
<protein>
    <submittedName>
        <fullName evidence="4">Phosphate/phosphite/phosphonate ABC transporter substrate-binding protein</fullName>
    </submittedName>
</protein>
<proteinExistence type="inferred from homology"/>
<dbReference type="EMBL" id="JBHRTI010000004">
    <property type="protein sequence ID" value="MFC3147684.1"/>
    <property type="molecule type" value="Genomic_DNA"/>
</dbReference>
<dbReference type="InterPro" id="IPR005770">
    <property type="entry name" value="PhnD"/>
</dbReference>
<dbReference type="PANTHER" id="PTHR35841">
    <property type="entry name" value="PHOSPHONATES-BINDING PERIPLASMIC PROTEIN"/>
    <property type="match status" value="1"/>
</dbReference>
<dbReference type="SUPFAM" id="SSF53850">
    <property type="entry name" value="Periplasmic binding protein-like II"/>
    <property type="match status" value="1"/>
</dbReference>
<dbReference type="NCBIfam" id="TIGR01098">
    <property type="entry name" value="3A0109s03R"/>
    <property type="match status" value="1"/>
</dbReference>
<keyword evidence="2 3" id="KW-0732">Signal</keyword>
<comment type="similarity">
    <text evidence="1">Belongs to the phosphate/phosphite/phosphonate binding protein family.</text>
</comment>
<feature type="chain" id="PRO_5045219324" evidence="3">
    <location>
        <begin position="27"/>
        <end position="292"/>
    </location>
</feature>
<sequence>MPTRRLALAALVLGALASLLPALSHAQGRDPARLRVALLPDENASSIIQNAQPLKQYLEQTLKKDIELVVTTDYSSMIEAMRFGRIEVAYFGPFSYVLAKSRAPAIEPFAVGVERGSPTYQSVLIATAGGPVKTLEDIRGKAFGFGDQASTSSHLAPRAHLMRKARLDGERDYRVVHLGTHDAVARAVQAGQVPAGALSKPILDNLIKRGTIDPTKIVELDLSAPIPNYPIVMQGNLAPSLKRGIRDAFLGIKDKEVLKAFRVEAFAPTTDEAYNVLRETATVLKLDLGSMK</sequence>
<dbReference type="Gene3D" id="3.40.190.10">
    <property type="entry name" value="Periplasmic binding protein-like II"/>
    <property type="match status" value="2"/>
</dbReference>
<dbReference type="RefSeq" id="WP_377302986.1">
    <property type="nucleotide sequence ID" value="NZ_CP180191.1"/>
</dbReference>